<organism evidence="3 4">
    <name type="scientific">Methylocella tundrae</name>
    <dbReference type="NCBI Taxonomy" id="227605"/>
    <lineage>
        <taxon>Bacteria</taxon>
        <taxon>Pseudomonadati</taxon>
        <taxon>Pseudomonadota</taxon>
        <taxon>Alphaproteobacteria</taxon>
        <taxon>Hyphomicrobiales</taxon>
        <taxon>Beijerinckiaceae</taxon>
        <taxon>Methylocella</taxon>
    </lineage>
</organism>
<dbReference type="Pfam" id="PF25583">
    <property type="entry name" value="WCX"/>
    <property type="match status" value="1"/>
</dbReference>
<evidence type="ECO:0000259" key="1">
    <source>
        <dbReference type="Pfam" id="PF13280"/>
    </source>
</evidence>
<protein>
    <submittedName>
        <fullName evidence="3">Uncharacterized protein</fullName>
    </submittedName>
</protein>
<proteinExistence type="predicted"/>
<dbReference type="Pfam" id="PF13280">
    <property type="entry name" value="WYL"/>
    <property type="match status" value="1"/>
</dbReference>
<evidence type="ECO:0000313" key="3">
    <source>
        <dbReference type="EMBL" id="VFU08847.1"/>
    </source>
</evidence>
<dbReference type="InterPro" id="IPR057727">
    <property type="entry name" value="WCX_dom"/>
</dbReference>
<dbReference type="AlphaFoldDB" id="A0A4U8YZ42"/>
<feature type="domain" description="WYL" evidence="1">
    <location>
        <begin position="151"/>
        <end position="217"/>
    </location>
</feature>
<evidence type="ECO:0000259" key="2">
    <source>
        <dbReference type="Pfam" id="PF25583"/>
    </source>
</evidence>
<dbReference type="InterPro" id="IPR026881">
    <property type="entry name" value="WYL_dom"/>
</dbReference>
<reference evidence="3 4" key="1">
    <citation type="submission" date="2019-03" db="EMBL/GenBank/DDBJ databases">
        <authorList>
            <person name="Kox A.R. M."/>
        </authorList>
    </citation>
    <scope>NUCLEOTIDE SEQUENCE [LARGE SCALE GENOMIC DNA]</scope>
    <source>
        <strain evidence="3">MTUNDRAET4 annotated genome</strain>
    </source>
</reference>
<sequence>MRYQPSQRLFRLALSLAASRTGLTLDEMAAELEVGRRTAERLRDSLAAMFHQMTWWEDEERVRRWRLPGSALVGVVEPRPEAVAAIETAARECAMRGEDDRAALLREASTTLRAVMAPDALRRAEPDVAALMEAEGIAMRPGPRPIIAAGVLPTLRRAILGMQLVVIRYEGPNAEEPATRILCPYGILYGGRGWLVAHADQRPDMRLWRLDRIVSIDLLDRGFARREDFDLSAYAAQSFGVFQEEPIDVVLRFEPEATDEAASWLFHPSQSTERDADGALIVRFRAGGALEMCWHLFSWGTAVTVVAPEKLRDELGTLARGVLAHHLSKR</sequence>
<accession>A0A4U8YZ42</accession>
<dbReference type="PANTHER" id="PTHR34580:SF1">
    <property type="entry name" value="PROTEIN PAFC"/>
    <property type="match status" value="1"/>
</dbReference>
<dbReference type="InterPro" id="IPR051534">
    <property type="entry name" value="CBASS_pafABC_assoc_protein"/>
</dbReference>
<dbReference type="KEGG" id="mtun:MTUNDRAET4_1954"/>
<gene>
    <name evidence="3" type="ORF">MTUNDRAET4_1954</name>
</gene>
<name>A0A4U8YZ42_METTU</name>
<dbReference type="PANTHER" id="PTHR34580">
    <property type="match status" value="1"/>
</dbReference>
<dbReference type="Proteomes" id="UP000294360">
    <property type="component" value="Chromosome"/>
</dbReference>
<feature type="domain" description="WCX" evidence="2">
    <location>
        <begin position="245"/>
        <end position="322"/>
    </location>
</feature>
<dbReference type="RefSeq" id="WP_341264432.1">
    <property type="nucleotide sequence ID" value="NZ_CP139089.1"/>
</dbReference>
<dbReference type="PROSITE" id="PS52050">
    <property type="entry name" value="WYL"/>
    <property type="match status" value="1"/>
</dbReference>
<dbReference type="EMBL" id="LR536450">
    <property type="protein sequence ID" value="VFU08847.1"/>
    <property type="molecule type" value="Genomic_DNA"/>
</dbReference>
<evidence type="ECO:0000313" key="4">
    <source>
        <dbReference type="Proteomes" id="UP000294360"/>
    </source>
</evidence>